<dbReference type="PANTHER" id="PTHR42783:SF3">
    <property type="entry name" value="GLUTAMATE SYNTHASE [NADPH] SMALL CHAIN-RELATED"/>
    <property type="match status" value="1"/>
</dbReference>
<dbReference type="SUPFAM" id="SSF54862">
    <property type="entry name" value="4Fe-4S ferredoxins"/>
    <property type="match status" value="1"/>
</dbReference>
<dbReference type="AlphaFoldDB" id="A0A538SMC0"/>
<dbReference type="NCBIfam" id="TIGR04519">
    <property type="entry name" value="MoCo_extend_TAT"/>
    <property type="match status" value="1"/>
</dbReference>
<dbReference type="InterPro" id="IPR006656">
    <property type="entry name" value="Mopterin_OxRdtase"/>
</dbReference>
<evidence type="ECO:0000313" key="8">
    <source>
        <dbReference type="Proteomes" id="UP000319829"/>
    </source>
</evidence>
<dbReference type="SMART" id="SM00926">
    <property type="entry name" value="Molybdop_Fe4S4"/>
    <property type="match status" value="1"/>
</dbReference>
<dbReference type="CDD" id="cd10551">
    <property type="entry name" value="PsrB"/>
    <property type="match status" value="1"/>
</dbReference>
<dbReference type="Pfam" id="PF04879">
    <property type="entry name" value="Molybdop_Fe4S4"/>
    <property type="match status" value="1"/>
</dbReference>
<dbReference type="SUPFAM" id="SSF50692">
    <property type="entry name" value="ADC-like"/>
    <property type="match status" value="1"/>
</dbReference>
<evidence type="ECO:0000256" key="3">
    <source>
        <dbReference type="ARBA" id="ARBA00023014"/>
    </source>
</evidence>
<evidence type="ECO:0000313" key="7">
    <source>
        <dbReference type="EMBL" id="TMQ52507.1"/>
    </source>
</evidence>
<dbReference type="Pfam" id="PF13247">
    <property type="entry name" value="Fer4_11"/>
    <property type="match status" value="1"/>
</dbReference>
<dbReference type="SUPFAM" id="SSF53706">
    <property type="entry name" value="Formate dehydrogenase/DMSO reductase, domains 1-3"/>
    <property type="match status" value="1"/>
</dbReference>
<dbReference type="GO" id="GO:0016491">
    <property type="term" value="F:oxidoreductase activity"/>
    <property type="evidence" value="ECO:0007669"/>
    <property type="project" value="InterPro"/>
</dbReference>
<feature type="compositionally biased region" description="Basic and acidic residues" evidence="4">
    <location>
        <begin position="1"/>
        <end position="13"/>
    </location>
</feature>
<dbReference type="NCBIfam" id="TIGR01409">
    <property type="entry name" value="TAT_signal_seq"/>
    <property type="match status" value="1"/>
</dbReference>
<dbReference type="InterPro" id="IPR019546">
    <property type="entry name" value="TAT_signal_bac_arc"/>
</dbReference>
<dbReference type="PROSITE" id="PS51379">
    <property type="entry name" value="4FE4S_FER_2"/>
    <property type="match status" value="1"/>
</dbReference>
<evidence type="ECO:0000256" key="4">
    <source>
        <dbReference type="SAM" id="MobiDB-lite"/>
    </source>
</evidence>
<evidence type="ECO:0000259" key="5">
    <source>
        <dbReference type="PROSITE" id="PS51379"/>
    </source>
</evidence>
<keyword evidence="1" id="KW-0479">Metal-binding</keyword>
<dbReference type="Gene3D" id="3.40.228.10">
    <property type="entry name" value="Dimethylsulfoxide Reductase, domain 2"/>
    <property type="match status" value="1"/>
</dbReference>
<protein>
    <submittedName>
        <fullName evidence="7">4Fe-4S dicluster domain-containing protein</fullName>
    </submittedName>
</protein>
<dbReference type="EMBL" id="VBOU01000097">
    <property type="protein sequence ID" value="TMQ52507.1"/>
    <property type="molecule type" value="Genomic_DNA"/>
</dbReference>
<proteinExistence type="predicted"/>
<evidence type="ECO:0000256" key="1">
    <source>
        <dbReference type="ARBA" id="ARBA00022723"/>
    </source>
</evidence>
<dbReference type="GO" id="GO:0046872">
    <property type="term" value="F:metal ion binding"/>
    <property type="evidence" value="ECO:0007669"/>
    <property type="project" value="UniProtKB-KW"/>
</dbReference>
<evidence type="ECO:0000256" key="2">
    <source>
        <dbReference type="ARBA" id="ARBA00023004"/>
    </source>
</evidence>
<dbReference type="Gene3D" id="3.40.50.740">
    <property type="match status" value="1"/>
</dbReference>
<gene>
    <name evidence="7" type="ORF">E6K74_12035</name>
</gene>
<reference evidence="7 8" key="1">
    <citation type="journal article" date="2019" name="Nat. Microbiol.">
        <title>Mediterranean grassland soil C-N compound turnover is dependent on rainfall and depth, and is mediated by genomically divergent microorganisms.</title>
        <authorList>
            <person name="Diamond S."/>
            <person name="Andeer P.F."/>
            <person name="Li Z."/>
            <person name="Crits-Christoph A."/>
            <person name="Burstein D."/>
            <person name="Anantharaman K."/>
            <person name="Lane K.R."/>
            <person name="Thomas B.C."/>
            <person name="Pan C."/>
            <person name="Northen T.R."/>
            <person name="Banfield J.F."/>
        </authorList>
    </citation>
    <scope>NUCLEOTIDE SEQUENCE [LARGE SCALE GENOMIC DNA]</scope>
    <source>
        <strain evidence="7">WS_4</strain>
    </source>
</reference>
<dbReference type="CDD" id="cd02784">
    <property type="entry name" value="MopB_CT_PHLH"/>
    <property type="match status" value="1"/>
</dbReference>
<dbReference type="Gene3D" id="2.40.40.20">
    <property type="match status" value="1"/>
</dbReference>
<dbReference type="Pfam" id="PF00384">
    <property type="entry name" value="Molybdopterin"/>
    <property type="match status" value="1"/>
</dbReference>
<comment type="caution">
    <text evidence="7">The sequence shown here is derived from an EMBL/GenBank/DDBJ whole genome shotgun (WGS) entry which is preliminary data.</text>
</comment>
<dbReference type="PROSITE" id="PS51669">
    <property type="entry name" value="4FE4S_MOW_BIS_MGD"/>
    <property type="match status" value="1"/>
</dbReference>
<dbReference type="InterPro" id="IPR009010">
    <property type="entry name" value="Asp_de-COase-like_dom_sf"/>
</dbReference>
<dbReference type="GO" id="GO:0051536">
    <property type="term" value="F:iron-sulfur cluster binding"/>
    <property type="evidence" value="ECO:0007669"/>
    <property type="project" value="UniProtKB-KW"/>
</dbReference>
<feature type="domain" description="4Fe-4S Mo/W bis-MGD-type" evidence="6">
    <location>
        <begin position="123"/>
        <end position="179"/>
    </location>
</feature>
<dbReference type="Gene3D" id="3.30.2070.10">
    <property type="entry name" value="Formate dehydrogenase/DMSO reductase"/>
    <property type="match status" value="1"/>
</dbReference>
<feature type="region of interest" description="Disordered" evidence="4">
    <location>
        <begin position="1"/>
        <end position="43"/>
    </location>
</feature>
<dbReference type="InterPro" id="IPR030948">
    <property type="entry name" value="TAT_var_transloc_signal_dom"/>
</dbReference>
<dbReference type="InterPro" id="IPR017896">
    <property type="entry name" value="4Fe4S_Fe-S-bd"/>
</dbReference>
<dbReference type="InterPro" id="IPR006963">
    <property type="entry name" value="Mopterin_OxRdtase_4Fe-4S_dom"/>
</dbReference>
<sequence>MPRASPEHGRDTAIQRPQDGLLHQLPSPEQGAHGLQHVPHMNESTPKHWRSLAELNGDPEVQALREREFLTPSEETTEIPSRRDFLKLVGAGAAFAAAGCARRPVEKILPYIKMPEEATPGKAVWYASTCGECPAACGVLVKTREGRPIKLEGMKEHPLSRGGLCARGQASLLNLYDPDRLRGPVAVDRATGATKAATWGGLDARAASALRGARDGGGKVVLLTGTVTSPSTRALIDEFLKTYPGGSHVSYDAVSSDAIAKAQELCYGERLIPHYRLDNADLLVTIGADPLGTFLSPVEFARDFASRRKPESGSMSKLVAIEPILSLTGTNADVRYRVRPEHLLAVTLALANELLVRNPRAPLSGNAAVGTALRAYPADAVERDAGLKPGTLGALADDLWANRGRSLILAGPQAAPANHAVAIQVAANLLNVALGNEGVTVERGAPSLQAQGSEEAVLSLVERMRGGEVQVLLVHGVNPAYTLPAALGFGDLMKRVPFIVSFADRVDETARQADFVAPDHHYLESWNDHEPRRGVRSLAQPAIAPLYDTRAFQDTLLAWGRSLGAGSLAGTVGTWHDYLRERWRGDVYTKSDAAGSFDLFWEGALREGVWRGKGQGTASSAPGAFRVGALSEIPTTPGPAPSGGSLSLVLYTPVTLYDGRSGNNAWLQELPDPVSKICWDNYVSIAPSRAKALGVSEYEMKADVVTVDVGHAKFDLPVHVQPGLHPDVVAIAVGFGRTAAGRVGNKVGQNGYALAQATGGRIGLSGIPARITKTGGRAPLACVQGHQYTRGSFDTEDRPIIYETTLASFLKDPSSGNEAPTNEPSMWTRHKYLGYRWGMAIDLSACIGCSACMIACQAENNVPVVGKSIVLRGREMAWLRIDRYYSGDAEAPETVHQPMLCQHCENAPCETVCPVLATVHSSEGLNLQIYNRCVGTRYCSNNCPYKVRRFNWFDYSNVREKSLRLVLNPDVTVRSKGVMEKCTFCIQRIRDGKEHAKALGVPVQDGDIETACMQSCPTQAITFGDINNPKSRVSELIKRPRGYHVLAELNTLPVVTYEVKVRNREETGA</sequence>
<dbReference type="PANTHER" id="PTHR42783">
    <property type="entry name" value="GLUTAMATE SYNTHASE [NADPH] SMALL CHAIN"/>
    <property type="match status" value="1"/>
</dbReference>
<dbReference type="Gene3D" id="2.20.25.90">
    <property type="entry name" value="ADC-like domains"/>
    <property type="match status" value="1"/>
</dbReference>
<keyword evidence="2" id="KW-0408">Iron</keyword>
<name>A0A538SMC0_UNCEI</name>
<organism evidence="7 8">
    <name type="scientific">Eiseniibacteriota bacterium</name>
    <dbReference type="NCBI Taxonomy" id="2212470"/>
    <lineage>
        <taxon>Bacteria</taxon>
        <taxon>Candidatus Eiseniibacteriota</taxon>
    </lineage>
</organism>
<feature type="domain" description="4Fe-4S ferredoxin-type" evidence="5">
    <location>
        <begin position="837"/>
        <end position="867"/>
    </location>
</feature>
<accession>A0A538SMC0</accession>
<keyword evidence="3" id="KW-0411">Iron-sulfur</keyword>
<dbReference type="Proteomes" id="UP000319829">
    <property type="component" value="Unassembled WGS sequence"/>
</dbReference>
<dbReference type="Gene3D" id="3.30.70.20">
    <property type="match status" value="2"/>
</dbReference>
<evidence type="ECO:0000259" key="6">
    <source>
        <dbReference type="PROSITE" id="PS51669"/>
    </source>
</evidence>